<dbReference type="Gene3D" id="4.10.1000.10">
    <property type="entry name" value="Zinc finger, CCCH-type"/>
    <property type="match status" value="3"/>
</dbReference>
<evidence type="ECO:0000313" key="8">
    <source>
        <dbReference type="Proteomes" id="UP000663861"/>
    </source>
</evidence>
<feature type="zinc finger region" description="C3H1-type" evidence="4">
    <location>
        <begin position="205"/>
        <end position="228"/>
    </location>
</feature>
<proteinExistence type="predicted"/>
<protein>
    <recommendedName>
        <fullName evidence="6">C3H1-type domain-containing protein</fullName>
    </recommendedName>
</protein>
<evidence type="ECO:0000256" key="5">
    <source>
        <dbReference type="SAM" id="MobiDB-lite"/>
    </source>
</evidence>
<comment type="caution">
    <text evidence="7">The sequence shown here is derived from an EMBL/GenBank/DDBJ whole genome shotgun (WGS) entry which is preliminary data.</text>
</comment>
<feature type="zinc finger region" description="C3H1-type" evidence="4">
    <location>
        <begin position="173"/>
        <end position="201"/>
    </location>
</feature>
<accession>A0A8H3BEB5</accession>
<feature type="compositionally biased region" description="Low complexity" evidence="5">
    <location>
        <begin position="98"/>
        <end position="117"/>
    </location>
</feature>
<evidence type="ECO:0000259" key="6">
    <source>
        <dbReference type="PROSITE" id="PS50103"/>
    </source>
</evidence>
<feature type="region of interest" description="Disordered" evidence="5">
    <location>
        <begin position="85"/>
        <end position="117"/>
    </location>
</feature>
<dbReference type="GO" id="GO:0005634">
    <property type="term" value="C:nucleus"/>
    <property type="evidence" value="ECO:0007669"/>
    <property type="project" value="TreeGrafter"/>
</dbReference>
<gene>
    <name evidence="7" type="ORF">RDB_LOCUS59384</name>
</gene>
<feature type="compositionally biased region" description="Acidic residues" evidence="5">
    <location>
        <begin position="373"/>
        <end position="394"/>
    </location>
</feature>
<dbReference type="GO" id="GO:0008270">
    <property type="term" value="F:zinc ion binding"/>
    <property type="evidence" value="ECO:0007669"/>
    <property type="project" value="UniProtKB-KW"/>
</dbReference>
<evidence type="ECO:0000313" key="7">
    <source>
        <dbReference type="EMBL" id="CAE6454816.1"/>
    </source>
</evidence>
<dbReference type="PANTHER" id="PTHR46156:SF1">
    <property type="entry name" value="ZINC FINGER CCCH DOMAIN-CONTAINING PROTEIN 3"/>
    <property type="match status" value="1"/>
</dbReference>
<evidence type="ECO:0000256" key="3">
    <source>
        <dbReference type="ARBA" id="ARBA00022833"/>
    </source>
</evidence>
<feature type="region of interest" description="Disordered" evidence="5">
    <location>
        <begin position="15"/>
        <end position="46"/>
    </location>
</feature>
<feature type="zinc finger region" description="C3H1-type" evidence="4">
    <location>
        <begin position="260"/>
        <end position="288"/>
    </location>
</feature>
<dbReference type="SUPFAM" id="SSF90229">
    <property type="entry name" value="CCCH zinc finger"/>
    <property type="match status" value="2"/>
</dbReference>
<feature type="domain" description="C3H1-type" evidence="6">
    <location>
        <begin position="260"/>
        <end position="288"/>
    </location>
</feature>
<dbReference type="Pfam" id="PF00642">
    <property type="entry name" value="zf-CCCH"/>
    <property type="match status" value="2"/>
</dbReference>
<feature type="zinc finger region" description="C3H1-type" evidence="4">
    <location>
        <begin position="229"/>
        <end position="257"/>
    </location>
</feature>
<organism evidence="7 8">
    <name type="scientific">Rhizoctonia solani</name>
    <dbReference type="NCBI Taxonomy" id="456999"/>
    <lineage>
        <taxon>Eukaryota</taxon>
        <taxon>Fungi</taxon>
        <taxon>Dikarya</taxon>
        <taxon>Basidiomycota</taxon>
        <taxon>Agaricomycotina</taxon>
        <taxon>Agaricomycetes</taxon>
        <taxon>Cantharellales</taxon>
        <taxon>Ceratobasidiaceae</taxon>
        <taxon>Rhizoctonia</taxon>
    </lineage>
</organism>
<dbReference type="InterPro" id="IPR000571">
    <property type="entry name" value="Znf_CCCH"/>
</dbReference>
<name>A0A8H3BEB5_9AGAM</name>
<keyword evidence="1 4" id="KW-0479">Metal-binding</keyword>
<evidence type="ECO:0000256" key="4">
    <source>
        <dbReference type="PROSITE-ProRule" id="PRU00723"/>
    </source>
</evidence>
<feature type="compositionally biased region" description="Basic residues" evidence="5">
    <location>
        <begin position="35"/>
        <end position="44"/>
    </location>
</feature>
<evidence type="ECO:0000256" key="1">
    <source>
        <dbReference type="ARBA" id="ARBA00022723"/>
    </source>
</evidence>
<keyword evidence="2 4" id="KW-0863">Zinc-finger</keyword>
<dbReference type="Proteomes" id="UP000663861">
    <property type="component" value="Unassembled WGS sequence"/>
</dbReference>
<dbReference type="EMBL" id="CAJMWY010001001">
    <property type="protein sequence ID" value="CAE6454816.1"/>
    <property type="molecule type" value="Genomic_DNA"/>
</dbReference>
<feature type="domain" description="C3H1-type" evidence="6">
    <location>
        <begin position="229"/>
        <end position="257"/>
    </location>
</feature>
<keyword evidence="3 4" id="KW-0862">Zinc</keyword>
<dbReference type="AlphaFoldDB" id="A0A8H3BEB5"/>
<feature type="region of interest" description="Disordered" evidence="5">
    <location>
        <begin position="360"/>
        <end position="414"/>
    </location>
</feature>
<sequence length="414" mass="45886">MAQTEAQMLEEISRLSGAIDRHKSQTQQRGGYRGGRPHVPHSYRKPYANTPQEIVLGGQVFQSGRGGKSLVRKGGPIRLRHLKLRHRLGAPTITRSNSTPTPQASSSTPASSSTTPQYVHAGKHTLIAANRVNKKPRPPPPAVLAAKRAKLAKLSKVLNNVQAHRNKTVKRRKVVEKPCKFWTRTGICQNGNTCPYQHDPQKTAICPRFVSGDCPNTALSCPLSHDPTPERMPLCVHFQNAGRCRLGSSCPYPHVFLGDKPKEGVCRDFAVLGYCARGIECERNHVRECPDFAERGECGTKGCKLPHVIRASRGKMEAARAAALAKPEEIVPEAQEPEEGQQQKLGDEFVSLMFEEKGQQQKLGDEFVSLMFEESEDDEEEGDEDDEDAEEDQDLNVVSSDHEDVNDDENDLEM</sequence>
<feature type="domain" description="C3H1-type" evidence="6">
    <location>
        <begin position="205"/>
        <end position="228"/>
    </location>
</feature>
<dbReference type="PROSITE" id="PS50103">
    <property type="entry name" value="ZF_C3H1"/>
    <property type="match status" value="4"/>
</dbReference>
<feature type="compositionally biased region" description="Acidic residues" evidence="5">
    <location>
        <begin position="404"/>
        <end position="414"/>
    </location>
</feature>
<reference evidence="7" key="1">
    <citation type="submission" date="2021-01" db="EMBL/GenBank/DDBJ databases">
        <authorList>
            <person name="Kaushik A."/>
        </authorList>
    </citation>
    <scope>NUCLEOTIDE SEQUENCE</scope>
    <source>
        <strain evidence="7">AG4-RS23</strain>
    </source>
</reference>
<feature type="domain" description="C3H1-type" evidence="6">
    <location>
        <begin position="173"/>
        <end position="201"/>
    </location>
</feature>
<evidence type="ECO:0000256" key="2">
    <source>
        <dbReference type="ARBA" id="ARBA00022771"/>
    </source>
</evidence>
<dbReference type="SMART" id="SM00356">
    <property type="entry name" value="ZnF_C3H1"/>
    <property type="match status" value="4"/>
</dbReference>
<dbReference type="InterPro" id="IPR036855">
    <property type="entry name" value="Znf_CCCH_sf"/>
</dbReference>
<dbReference type="PANTHER" id="PTHR46156">
    <property type="entry name" value="CCCH ZINGC FINGER"/>
    <property type="match status" value="1"/>
</dbReference>